<proteinExistence type="predicted"/>
<name>A0A0E9QC58_ANGAN</name>
<evidence type="ECO:0000313" key="1">
    <source>
        <dbReference type="EMBL" id="JAH14359.1"/>
    </source>
</evidence>
<organism evidence="1">
    <name type="scientific">Anguilla anguilla</name>
    <name type="common">European freshwater eel</name>
    <name type="synonym">Muraena anguilla</name>
    <dbReference type="NCBI Taxonomy" id="7936"/>
    <lineage>
        <taxon>Eukaryota</taxon>
        <taxon>Metazoa</taxon>
        <taxon>Chordata</taxon>
        <taxon>Craniata</taxon>
        <taxon>Vertebrata</taxon>
        <taxon>Euteleostomi</taxon>
        <taxon>Actinopterygii</taxon>
        <taxon>Neopterygii</taxon>
        <taxon>Teleostei</taxon>
        <taxon>Anguilliformes</taxon>
        <taxon>Anguillidae</taxon>
        <taxon>Anguilla</taxon>
    </lineage>
</organism>
<reference evidence="1" key="2">
    <citation type="journal article" date="2015" name="Fish Shellfish Immunol.">
        <title>Early steps in the European eel (Anguilla anguilla)-Vibrio vulnificus interaction in the gills: Role of the RtxA13 toxin.</title>
        <authorList>
            <person name="Callol A."/>
            <person name="Pajuelo D."/>
            <person name="Ebbesson L."/>
            <person name="Teles M."/>
            <person name="MacKenzie S."/>
            <person name="Amaro C."/>
        </authorList>
    </citation>
    <scope>NUCLEOTIDE SEQUENCE</scope>
</reference>
<dbReference type="AlphaFoldDB" id="A0A0E9QC58"/>
<sequence>MGFVSYHNVLVWNMSCNIRIIVKNKIIVACPK</sequence>
<protein>
    <submittedName>
        <fullName evidence="1">Uncharacterized protein</fullName>
    </submittedName>
</protein>
<accession>A0A0E9QC58</accession>
<dbReference type="EMBL" id="GBXM01094218">
    <property type="protein sequence ID" value="JAH14359.1"/>
    <property type="molecule type" value="Transcribed_RNA"/>
</dbReference>
<reference evidence="1" key="1">
    <citation type="submission" date="2014-11" db="EMBL/GenBank/DDBJ databases">
        <authorList>
            <person name="Amaro Gonzalez C."/>
        </authorList>
    </citation>
    <scope>NUCLEOTIDE SEQUENCE</scope>
</reference>